<gene>
    <name evidence="1" type="ORF">SCD90_14245</name>
</gene>
<dbReference type="RefSeq" id="WP_319845358.1">
    <property type="nucleotide sequence ID" value="NZ_JAXAFJ010000010.1"/>
</dbReference>
<dbReference type="Proteomes" id="UP001274321">
    <property type="component" value="Unassembled WGS sequence"/>
</dbReference>
<dbReference type="EMBL" id="JAXAFJ010000010">
    <property type="protein sequence ID" value="MDX6807229.1"/>
    <property type="molecule type" value="Genomic_DNA"/>
</dbReference>
<sequence>MLIDNVAEAMWNAEAGRSPETKFRHAPAEDQERFRRLATAAVAAMAHPTQDMLVRGNRALQAWEQAQHYRSPVDGIYHAMLAAEMPATQRTREVGFDPL</sequence>
<accession>A0ABU4RQU9</accession>
<name>A0ABU4RQU9_9HYPH</name>
<evidence type="ECO:0000313" key="1">
    <source>
        <dbReference type="EMBL" id="MDX6807229.1"/>
    </source>
</evidence>
<evidence type="ECO:0000313" key="2">
    <source>
        <dbReference type="Proteomes" id="UP001274321"/>
    </source>
</evidence>
<proteinExistence type="predicted"/>
<keyword evidence="2" id="KW-1185">Reference proteome</keyword>
<protein>
    <submittedName>
        <fullName evidence="1">Uncharacterized protein</fullName>
    </submittedName>
</protein>
<organism evidence="1 2">
    <name type="scientific">Terrihabitans rhizophilus</name>
    <dbReference type="NCBI Taxonomy" id="3092662"/>
    <lineage>
        <taxon>Bacteria</taxon>
        <taxon>Pseudomonadati</taxon>
        <taxon>Pseudomonadota</taxon>
        <taxon>Alphaproteobacteria</taxon>
        <taxon>Hyphomicrobiales</taxon>
        <taxon>Terrihabitans</taxon>
    </lineage>
</organism>
<reference evidence="1 2" key="1">
    <citation type="submission" date="2023-11" db="EMBL/GenBank/DDBJ databases">
        <authorList>
            <person name="Bao R."/>
        </authorList>
    </citation>
    <scope>NUCLEOTIDE SEQUENCE [LARGE SCALE GENOMIC DNA]</scope>
    <source>
        <strain evidence="1 2">PJ23</strain>
    </source>
</reference>
<comment type="caution">
    <text evidence="1">The sequence shown here is derived from an EMBL/GenBank/DDBJ whole genome shotgun (WGS) entry which is preliminary data.</text>
</comment>